<dbReference type="PANTHER" id="PTHR30126:SF21">
    <property type="entry name" value="TRANSCRIPTIONAL REGULATOR-RELATED"/>
    <property type="match status" value="1"/>
</dbReference>
<dbReference type="Pfam" id="PF03466">
    <property type="entry name" value="LysR_substrate"/>
    <property type="match status" value="1"/>
</dbReference>
<dbReference type="InterPro" id="IPR005119">
    <property type="entry name" value="LysR_subst-bd"/>
</dbReference>
<dbReference type="InterPro" id="IPR036390">
    <property type="entry name" value="WH_DNA-bd_sf"/>
</dbReference>
<protein>
    <submittedName>
        <fullName evidence="6">LysR family transcriptional regulator</fullName>
    </submittedName>
</protein>
<evidence type="ECO:0000313" key="7">
    <source>
        <dbReference type="Proteomes" id="UP001059672"/>
    </source>
</evidence>
<dbReference type="InterPro" id="IPR000847">
    <property type="entry name" value="LysR_HTH_N"/>
</dbReference>
<organism evidence="6 7">
    <name type="scientific">Pseudomonas benzenivorans</name>
    <dbReference type="NCBI Taxonomy" id="556533"/>
    <lineage>
        <taxon>Bacteria</taxon>
        <taxon>Pseudomonadati</taxon>
        <taxon>Pseudomonadota</taxon>
        <taxon>Gammaproteobacteria</taxon>
        <taxon>Pseudomonadales</taxon>
        <taxon>Pseudomonadaceae</taxon>
        <taxon>Pseudomonas</taxon>
    </lineage>
</organism>
<dbReference type="RefSeq" id="WP_255838739.1">
    <property type="nucleotide sequence ID" value="NZ_CP073346.1"/>
</dbReference>
<sequence length="293" mass="32997">MHISQIRTFLEVAETGSIIKSANHLHITQSTASSRIQQLEQELNQKLFIRSHSGVQLSPAGLRFQPYALRLLQTWQQAHQDMGLPDGFKGLFSLAIQATVWDRFSRPWITWMKTNVPDYVLRVEADWSQRMIHNLSDGYLDLILTSVPHTVPGLKIEKLMDDPLILVSSCAATLSESLSQNYIYIDWGPHFNQQHNLAFSTISTPTLTVGLSDLALQIIYREGGSAYLPQRAVQAQINQGTLYPVSEAPQLNAPLYLMYPEQHHNPEVLHMGLNGLRVLAESMREAPPTDTCT</sequence>
<evidence type="ECO:0000256" key="4">
    <source>
        <dbReference type="ARBA" id="ARBA00023163"/>
    </source>
</evidence>
<dbReference type="Gene3D" id="1.10.10.10">
    <property type="entry name" value="Winged helix-like DNA-binding domain superfamily/Winged helix DNA-binding domain"/>
    <property type="match status" value="1"/>
</dbReference>
<keyword evidence="4" id="KW-0804">Transcription</keyword>
<dbReference type="Pfam" id="PF00126">
    <property type="entry name" value="HTH_1"/>
    <property type="match status" value="1"/>
</dbReference>
<dbReference type="PANTHER" id="PTHR30126">
    <property type="entry name" value="HTH-TYPE TRANSCRIPTIONAL REGULATOR"/>
    <property type="match status" value="1"/>
</dbReference>
<dbReference type="Gene3D" id="3.40.190.10">
    <property type="entry name" value="Periplasmic binding protein-like II"/>
    <property type="match status" value="2"/>
</dbReference>
<evidence type="ECO:0000313" key="6">
    <source>
        <dbReference type="EMBL" id="UTW08139.1"/>
    </source>
</evidence>
<comment type="similarity">
    <text evidence="1">Belongs to the LysR transcriptional regulatory family.</text>
</comment>
<gene>
    <name evidence="6" type="ORF">KDW96_02060</name>
</gene>
<dbReference type="SUPFAM" id="SSF53850">
    <property type="entry name" value="Periplasmic binding protein-like II"/>
    <property type="match status" value="1"/>
</dbReference>
<name>A0ABY5H7T2_9PSED</name>
<dbReference type="Proteomes" id="UP001059672">
    <property type="component" value="Chromosome"/>
</dbReference>
<evidence type="ECO:0000256" key="3">
    <source>
        <dbReference type="ARBA" id="ARBA00023125"/>
    </source>
</evidence>
<proteinExistence type="inferred from homology"/>
<dbReference type="EMBL" id="CP073346">
    <property type="protein sequence ID" value="UTW08139.1"/>
    <property type="molecule type" value="Genomic_DNA"/>
</dbReference>
<dbReference type="SUPFAM" id="SSF46785">
    <property type="entry name" value="Winged helix' DNA-binding domain"/>
    <property type="match status" value="1"/>
</dbReference>
<dbReference type="InterPro" id="IPR036388">
    <property type="entry name" value="WH-like_DNA-bd_sf"/>
</dbReference>
<feature type="domain" description="HTH lysR-type" evidence="5">
    <location>
        <begin position="1"/>
        <end position="58"/>
    </location>
</feature>
<evidence type="ECO:0000256" key="1">
    <source>
        <dbReference type="ARBA" id="ARBA00009437"/>
    </source>
</evidence>
<accession>A0ABY5H7T2</accession>
<evidence type="ECO:0000259" key="5">
    <source>
        <dbReference type="PROSITE" id="PS50931"/>
    </source>
</evidence>
<reference evidence="6" key="1">
    <citation type="submission" date="2021-04" db="EMBL/GenBank/DDBJ databases">
        <title>Oceanospirillales bacteria with DddD are important DMSP degraders in coastal seawater.</title>
        <authorList>
            <person name="Liu J."/>
        </authorList>
    </citation>
    <scope>NUCLEOTIDE SEQUENCE</scope>
    <source>
        <strain evidence="6">D13-4</strain>
    </source>
</reference>
<evidence type="ECO:0000256" key="2">
    <source>
        <dbReference type="ARBA" id="ARBA00023015"/>
    </source>
</evidence>
<dbReference type="PROSITE" id="PS50931">
    <property type="entry name" value="HTH_LYSR"/>
    <property type="match status" value="1"/>
</dbReference>
<keyword evidence="7" id="KW-1185">Reference proteome</keyword>
<keyword evidence="3" id="KW-0238">DNA-binding</keyword>
<dbReference type="PRINTS" id="PR00039">
    <property type="entry name" value="HTHLYSR"/>
</dbReference>
<keyword evidence="2" id="KW-0805">Transcription regulation</keyword>